<proteinExistence type="predicted"/>
<keyword evidence="2" id="KW-1185">Reference proteome</keyword>
<dbReference type="InParanoid" id="A0A061FKY7"/>
<accession>A0A061FKY7</accession>
<evidence type="ECO:0000313" key="2">
    <source>
        <dbReference type="Proteomes" id="UP000026915"/>
    </source>
</evidence>
<gene>
    <name evidence="1" type="ORF">TCM_042667</name>
</gene>
<evidence type="ECO:0000313" key="1">
    <source>
        <dbReference type="EMBL" id="EOY17990.1"/>
    </source>
</evidence>
<protein>
    <submittedName>
        <fullName evidence="1">Uncharacterized protein</fullName>
    </submittedName>
</protein>
<organism evidence="1 2">
    <name type="scientific">Theobroma cacao</name>
    <name type="common">Cacao</name>
    <name type="synonym">Cocoa</name>
    <dbReference type="NCBI Taxonomy" id="3641"/>
    <lineage>
        <taxon>Eukaryota</taxon>
        <taxon>Viridiplantae</taxon>
        <taxon>Streptophyta</taxon>
        <taxon>Embryophyta</taxon>
        <taxon>Tracheophyta</taxon>
        <taxon>Spermatophyta</taxon>
        <taxon>Magnoliopsida</taxon>
        <taxon>eudicotyledons</taxon>
        <taxon>Gunneridae</taxon>
        <taxon>Pentapetalae</taxon>
        <taxon>rosids</taxon>
        <taxon>malvids</taxon>
        <taxon>Malvales</taxon>
        <taxon>Malvaceae</taxon>
        <taxon>Byttnerioideae</taxon>
        <taxon>Theobroma</taxon>
    </lineage>
</organism>
<dbReference type="AlphaFoldDB" id="A0A061FKY7"/>
<name>A0A061FKY7_THECC</name>
<dbReference type="EMBL" id="CM001888">
    <property type="protein sequence ID" value="EOY17990.1"/>
    <property type="molecule type" value="Genomic_DNA"/>
</dbReference>
<dbReference type="Gramene" id="EOY17990">
    <property type="protein sequence ID" value="EOY17990"/>
    <property type="gene ID" value="TCM_042667"/>
</dbReference>
<reference evidence="1 2" key="1">
    <citation type="journal article" date="2013" name="Genome Biol.">
        <title>The genome sequence of the most widely cultivated cacao type and its use to identify candidate genes regulating pod color.</title>
        <authorList>
            <person name="Motamayor J.C."/>
            <person name="Mockaitis K."/>
            <person name="Schmutz J."/>
            <person name="Haiminen N."/>
            <person name="Iii D.L."/>
            <person name="Cornejo O."/>
            <person name="Findley S.D."/>
            <person name="Zheng P."/>
            <person name="Utro F."/>
            <person name="Royaert S."/>
            <person name="Saski C."/>
            <person name="Jenkins J."/>
            <person name="Podicheti R."/>
            <person name="Zhao M."/>
            <person name="Scheffler B.E."/>
            <person name="Stack J.C."/>
            <person name="Feltus F.A."/>
            <person name="Mustiga G.M."/>
            <person name="Amores F."/>
            <person name="Phillips W."/>
            <person name="Marelli J.P."/>
            <person name="May G.D."/>
            <person name="Shapiro H."/>
            <person name="Ma J."/>
            <person name="Bustamante C.D."/>
            <person name="Schnell R.J."/>
            <person name="Main D."/>
            <person name="Gilbert D."/>
            <person name="Parida L."/>
            <person name="Kuhn D.N."/>
        </authorList>
    </citation>
    <scope>NUCLEOTIDE SEQUENCE [LARGE SCALE GENOMIC DNA]</scope>
    <source>
        <strain evidence="2">cv. Matina 1-6</strain>
    </source>
</reference>
<sequence length="64" mass="7282">MLVIANLFTIPSQTIMKDWSSRYIVSFLGQRVCFSEEQILTSEGVFLIRIYGMEHGGKTVAVRL</sequence>
<dbReference type="Proteomes" id="UP000026915">
    <property type="component" value="Chromosome 10"/>
</dbReference>
<dbReference type="HOGENOM" id="CLU_2872153_0_0_1"/>